<evidence type="ECO:0008006" key="5">
    <source>
        <dbReference type="Google" id="ProtNLM"/>
    </source>
</evidence>
<dbReference type="EMBL" id="JACYGY010000001">
    <property type="protein sequence ID" value="MBE9464249.1"/>
    <property type="molecule type" value="Genomic_DNA"/>
</dbReference>
<sequence>MKTILKSISIGGLCLLLSMTACNSKKSETTSSDTASMGTTPDGNMGEAPADSTMMMDSTKSDSTKM</sequence>
<evidence type="ECO:0000256" key="1">
    <source>
        <dbReference type="SAM" id="MobiDB-lite"/>
    </source>
</evidence>
<keyword evidence="4" id="KW-1185">Reference proteome</keyword>
<evidence type="ECO:0000313" key="3">
    <source>
        <dbReference type="EMBL" id="MBE9464249.1"/>
    </source>
</evidence>
<keyword evidence="2" id="KW-0732">Signal</keyword>
<feature type="compositionally biased region" description="Polar residues" evidence="1">
    <location>
        <begin position="25"/>
        <end position="42"/>
    </location>
</feature>
<protein>
    <recommendedName>
        <fullName evidence="5">Coproporphyrinogen III oxidase</fullName>
    </recommendedName>
</protein>
<name>A0ABR9WFG4_9BACT</name>
<feature type="region of interest" description="Disordered" evidence="1">
    <location>
        <begin position="25"/>
        <end position="66"/>
    </location>
</feature>
<reference evidence="4" key="1">
    <citation type="submission" date="2023-07" db="EMBL/GenBank/DDBJ databases">
        <title>Dyadobacter sp. nov 'subterranea' isolated from contaminted grondwater.</title>
        <authorList>
            <person name="Szabo I."/>
            <person name="Al-Omari J."/>
            <person name="Szerdahelyi S.G."/>
            <person name="Rado J."/>
        </authorList>
    </citation>
    <scope>NUCLEOTIDE SEQUENCE [LARGE SCALE GENOMIC DNA]</scope>
    <source>
        <strain evidence="4">UP-52</strain>
    </source>
</reference>
<organism evidence="3 4">
    <name type="scientific">Dyadobacter subterraneus</name>
    <dbReference type="NCBI Taxonomy" id="2773304"/>
    <lineage>
        <taxon>Bacteria</taxon>
        <taxon>Pseudomonadati</taxon>
        <taxon>Bacteroidota</taxon>
        <taxon>Cytophagia</taxon>
        <taxon>Cytophagales</taxon>
        <taxon>Spirosomataceae</taxon>
        <taxon>Dyadobacter</taxon>
    </lineage>
</organism>
<accession>A0ABR9WFG4</accession>
<feature type="chain" id="PRO_5045322100" description="Coproporphyrinogen III oxidase" evidence="2">
    <location>
        <begin position="24"/>
        <end position="66"/>
    </location>
</feature>
<dbReference type="PROSITE" id="PS51257">
    <property type="entry name" value="PROKAR_LIPOPROTEIN"/>
    <property type="match status" value="1"/>
</dbReference>
<dbReference type="RefSeq" id="WP_194122321.1">
    <property type="nucleotide sequence ID" value="NZ_JACYGY010000001.1"/>
</dbReference>
<proteinExistence type="predicted"/>
<dbReference type="Proteomes" id="UP000634134">
    <property type="component" value="Unassembled WGS sequence"/>
</dbReference>
<evidence type="ECO:0000313" key="4">
    <source>
        <dbReference type="Proteomes" id="UP000634134"/>
    </source>
</evidence>
<feature type="signal peptide" evidence="2">
    <location>
        <begin position="1"/>
        <end position="23"/>
    </location>
</feature>
<comment type="caution">
    <text evidence="3">The sequence shown here is derived from an EMBL/GenBank/DDBJ whole genome shotgun (WGS) entry which is preliminary data.</text>
</comment>
<gene>
    <name evidence="3" type="ORF">IEE83_20370</name>
</gene>
<evidence type="ECO:0000256" key="2">
    <source>
        <dbReference type="SAM" id="SignalP"/>
    </source>
</evidence>